<keyword evidence="3" id="KW-1185">Reference proteome</keyword>
<accession>A0ABY5NS67</accession>
<name>A0ABY5NS67_9FLAO</name>
<feature type="transmembrane region" description="Helical" evidence="1">
    <location>
        <begin position="54"/>
        <end position="74"/>
    </location>
</feature>
<evidence type="ECO:0000256" key="1">
    <source>
        <dbReference type="SAM" id="Phobius"/>
    </source>
</evidence>
<keyword evidence="1" id="KW-0812">Transmembrane</keyword>
<evidence type="ECO:0000313" key="2">
    <source>
        <dbReference type="EMBL" id="UUV21237.1"/>
    </source>
</evidence>
<keyword evidence="1" id="KW-1133">Transmembrane helix</keyword>
<keyword evidence="1" id="KW-0472">Membrane</keyword>
<feature type="transmembrane region" description="Helical" evidence="1">
    <location>
        <begin position="7"/>
        <end position="25"/>
    </location>
</feature>
<dbReference type="RefSeq" id="WP_257499163.1">
    <property type="nucleotide sequence ID" value="NZ_CP102382.1"/>
</dbReference>
<dbReference type="EMBL" id="CP102382">
    <property type="protein sequence ID" value="UUV21237.1"/>
    <property type="molecule type" value="Genomic_DNA"/>
</dbReference>
<feature type="transmembrane region" description="Helical" evidence="1">
    <location>
        <begin position="81"/>
        <end position="101"/>
    </location>
</feature>
<proteinExistence type="predicted"/>
<organism evidence="2 3">
    <name type="scientific">Paenimyroides aestuarii</name>
    <dbReference type="NCBI Taxonomy" id="2968490"/>
    <lineage>
        <taxon>Bacteria</taxon>
        <taxon>Pseudomonadati</taxon>
        <taxon>Bacteroidota</taxon>
        <taxon>Flavobacteriia</taxon>
        <taxon>Flavobacteriales</taxon>
        <taxon>Flavobacteriaceae</taxon>
        <taxon>Paenimyroides</taxon>
    </lineage>
</organism>
<sequence>MRNRKIYFISLVFFVIVGLSAFSYINSRTPELINYWGTDYLNEIYIHDYSTDKFFIQLFFLSLSLIPSSIILLAFNIKRNLPFYSVITLGILFFVIFHIGLSINNTDRNLSELGAIDLGTSNTETLSTQTVVDETTPSTTETIDNYVPEPINNTQFVLVVFETEEPTLFYQEPIRSVVPGIEDMAEFYTVSWKPNLTVSKVLEFDSFTIDDGYMLMDEIEKFATIVPEHFSHEVNAKISRYTERDRLLLNKTKITKRYYLTFTTYTEASIKRQELLKPESN</sequence>
<protein>
    <submittedName>
        <fullName evidence="2">Uncharacterized protein</fullName>
    </submittedName>
</protein>
<evidence type="ECO:0000313" key="3">
    <source>
        <dbReference type="Proteomes" id="UP001317001"/>
    </source>
</evidence>
<dbReference type="Proteomes" id="UP001317001">
    <property type="component" value="Chromosome"/>
</dbReference>
<reference evidence="2 3" key="1">
    <citation type="submission" date="2022-08" db="EMBL/GenBank/DDBJ databases">
        <title>Myroides zhujiangensis sp. nov., a novel bacterium isolated from sediment in the Pearl River Estuary.</title>
        <authorList>
            <person name="Cui L."/>
        </authorList>
    </citation>
    <scope>NUCLEOTIDE SEQUENCE [LARGE SCALE GENOMIC DNA]</scope>
    <source>
        <strain evidence="2 3">SCSIO 72103</strain>
    </source>
</reference>
<gene>
    <name evidence="2" type="ORF">NPX36_13050</name>
</gene>